<name>A0AAV3SLQ9_HALDO</name>
<protein>
    <recommendedName>
        <fullName evidence="3">DUF3800 domain-containing protein</fullName>
    </recommendedName>
</protein>
<comment type="caution">
    <text evidence="1">The sequence shown here is derived from an EMBL/GenBank/DDBJ whole genome shotgun (WGS) entry which is preliminary data.</text>
</comment>
<dbReference type="AlphaFoldDB" id="A0AAV3SLQ9"/>
<gene>
    <name evidence="1" type="ORF">GCM10008985_33120</name>
</gene>
<evidence type="ECO:0000313" key="1">
    <source>
        <dbReference type="EMBL" id="GAA0473753.1"/>
    </source>
</evidence>
<proteinExistence type="predicted"/>
<reference evidence="1" key="1">
    <citation type="journal article" date="2014" name="Int. J. Syst. Evol. Microbiol.">
        <title>Complete genome sequence of Corynebacterium casei LMG S-19264T (=DSM 44701T), isolated from a smear-ripened cheese.</title>
        <authorList>
            <consortium name="US DOE Joint Genome Institute (JGI-PGF)"/>
            <person name="Walter F."/>
            <person name="Albersmeier A."/>
            <person name="Kalinowski J."/>
            <person name="Ruckert C."/>
        </authorList>
    </citation>
    <scope>NUCLEOTIDE SEQUENCE</scope>
    <source>
        <strain evidence="1">JCM 12289</strain>
    </source>
</reference>
<sequence>MRKVRLIEQSSGNTARAQHVIGVDESGDVVGSNNPFALAVVRCPRESGENLAESLVESDLSPWKGKSKTIAANTSREERNRRIEDLIESLASRGIPWRVAAGYSGESIHHKAAAVCALAKKTITPDDSYNGSSILIADGAISMYGNHQEYLRSQAAKYFDGAFQSSFGSVHITGMPKADLTYPEVAAADYLAGYVTDAMRNGLSVSDLPDEVSWYDKNWREPKGSPLPFYRISGVNGDYGEIQKTRIVAWIRGRHPDGNTHDISSQWESSIGILNSPLLRRHLLEDEHL</sequence>
<dbReference type="Proteomes" id="UP001500962">
    <property type="component" value="Unassembled WGS sequence"/>
</dbReference>
<evidence type="ECO:0000313" key="2">
    <source>
        <dbReference type="Proteomes" id="UP001500962"/>
    </source>
</evidence>
<reference evidence="1" key="2">
    <citation type="submission" date="2023-12" db="EMBL/GenBank/DDBJ databases">
        <authorList>
            <person name="Sun Q."/>
            <person name="Inoue M."/>
        </authorList>
    </citation>
    <scope>NUCLEOTIDE SEQUENCE</scope>
    <source>
        <strain evidence="1">JCM 12289</strain>
    </source>
</reference>
<accession>A0AAV3SLQ9</accession>
<organism evidence="1 2">
    <name type="scientific">Halococcus dombrowskii</name>
    <dbReference type="NCBI Taxonomy" id="179637"/>
    <lineage>
        <taxon>Archaea</taxon>
        <taxon>Methanobacteriati</taxon>
        <taxon>Methanobacteriota</taxon>
        <taxon>Stenosarchaea group</taxon>
        <taxon>Halobacteria</taxon>
        <taxon>Halobacteriales</taxon>
        <taxon>Halococcaceae</taxon>
        <taxon>Halococcus</taxon>
    </lineage>
</organism>
<evidence type="ECO:0008006" key="3">
    <source>
        <dbReference type="Google" id="ProtNLM"/>
    </source>
</evidence>
<dbReference type="EMBL" id="BAAADN010000064">
    <property type="protein sequence ID" value="GAA0473753.1"/>
    <property type="molecule type" value="Genomic_DNA"/>
</dbReference>